<dbReference type="KEGG" id="dtm:BJL86_1098"/>
<evidence type="ECO:0000313" key="3">
    <source>
        <dbReference type="Proteomes" id="UP000186104"/>
    </source>
</evidence>
<accession>A0A173LJE1</accession>
<dbReference type="RefSeq" id="WP_231887226.1">
    <property type="nucleotide sequence ID" value="NZ_CP015961.1"/>
</dbReference>
<dbReference type="InterPro" id="IPR036514">
    <property type="entry name" value="SGNH_hydro_sf"/>
</dbReference>
<dbReference type="InterPro" id="IPR013830">
    <property type="entry name" value="SGNH_hydro"/>
</dbReference>
<dbReference type="EMBL" id="CP015961">
    <property type="protein sequence ID" value="ANI91889.1"/>
    <property type="molecule type" value="Genomic_DNA"/>
</dbReference>
<dbReference type="Gene3D" id="3.40.50.1110">
    <property type="entry name" value="SGNH hydrolase"/>
    <property type="match status" value="1"/>
</dbReference>
<protein>
    <recommendedName>
        <fullName evidence="1">SGNH hydrolase-type esterase domain-containing protein</fullName>
    </recommendedName>
</protein>
<dbReference type="SUPFAM" id="SSF52266">
    <property type="entry name" value="SGNH hydrolase"/>
    <property type="match status" value="1"/>
</dbReference>
<reference evidence="2 3" key="1">
    <citation type="submission" date="2016-06" db="EMBL/GenBank/DDBJ databases">
        <title>Complete genome sequence of a saline-alkali tolerant type strain Dietzia timorensis ID05-A0528T.</title>
        <authorList>
            <person name="Wu X."/>
        </authorList>
    </citation>
    <scope>NUCLEOTIDE SEQUENCE [LARGE SCALE GENOMIC DNA]</scope>
    <source>
        <strain evidence="2 3">ID05-A0528</strain>
    </source>
</reference>
<name>A0A173LJE1_9ACTN</name>
<dbReference type="CDD" id="cd01832">
    <property type="entry name" value="SGNH_hydrolase_like_1"/>
    <property type="match status" value="1"/>
</dbReference>
<dbReference type="STRING" id="499555.BJL86_1098"/>
<dbReference type="InterPro" id="IPR053140">
    <property type="entry name" value="GDSL_Rv0518-like"/>
</dbReference>
<dbReference type="PANTHER" id="PTHR43784:SF2">
    <property type="entry name" value="GDSL-LIKE LIPASE_ACYLHYDROLASE, PUTATIVE (AFU_ORTHOLOGUE AFUA_2G00820)-RELATED"/>
    <property type="match status" value="1"/>
</dbReference>
<feature type="domain" description="SGNH hydrolase-type esterase" evidence="1">
    <location>
        <begin position="7"/>
        <end position="183"/>
    </location>
</feature>
<evidence type="ECO:0000313" key="2">
    <source>
        <dbReference type="EMBL" id="ANI91889.1"/>
    </source>
</evidence>
<organism evidence="2 3">
    <name type="scientific">Dietzia timorensis</name>
    <dbReference type="NCBI Taxonomy" id="499555"/>
    <lineage>
        <taxon>Bacteria</taxon>
        <taxon>Bacillati</taxon>
        <taxon>Actinomycetota</taxon>
        <taxon>Actinomycetes</taxon>
        <taxon>Mycobacteriales</taxon>
        <taxon>Dietziaceae</taxon>
        <taxon>Dietzia</taxon>
    </lineage>
</organism>
<sequence length="262" mass="28709">MTIRYVAIGDSFTEGVGDERPDGTPRGWADRLAGALAAVQPAPVYYANFAIRGRLLDPIIDEQLDVALSLEPLPTHLTLNGGGNDMMRPKHDMAHLVDLTRGVIERCCEAGVTPVILSGADPSSRLPMGKLLHRRAGMLTDAISELTAETGTTFVDAFHDTEIRKAHYWSGDRLHLGPGGHARVASLVLEAFELSLPADEETVVTEAKRSPLGEARYYREHVLPWVGRRLTGRSSGDGREAKFPNWTHIERPIGEEEETRSA</sequence>
<dbReference type="PANTHER" id="PTHR43784">
    <property type="entry name" value="GDSL-LIKE LIPASE/ACYLHYDROLASE, PUTATIVE (AFU_ORTHOLOGUE AFUA_2G00820)-RELATED"/>
    <property type="match status" value="1"/>
</dbReference>
<dbReference type="Pfam" id="PF13472">
    <property type="entry name" value="Lipase_GDSL_2"/>
    <property type="match status" value="1"/>
</dbReference>
<dbReference type="AlphaFoldDB" id="A0A173LJE1"/>
<gene>
    <name evidence="2" type="ORF">BJL86_1098</name>
</gene>
<dbReference type="Proteomes" id="UP000186104">
    <property type="component" value="Chromosome"/>
</dbReference>
<keyword evidence="3" id="KW-1185">Reference proteome</keyword>
<evidence type="ECO:0000259" key="1">
    <source>
        <dbReference type="Pfam" id="PF13472"/>
    </source>
</evidence>
<proteinExistence type="predicted"/>